<dbReference type="Proteomes" id="UP000192599">
    <property type="component" value="Unassembled WGS sequence"/>
</dbReference>
<dbReference type="Pfam" id="PF00005">
    <property type="entry name" value="ABC_tran"/>
    <property type="match status" value="1"/>
</dbReference>
<reference evidence="1 2" key="1">
    <citation type="submission" date="2017-04" db="EMBL/GenBank/DDBJ databases">
        <title>Accumulation and expression of multiple antibiotic resistance genes in Arcobacter cryaerophilus that thrives in sewage.</title>
        <authorList>
            <person name="Millar J.A."/>
            <person name="Raghavan R."/>
        </authorList>
    </citation>
    <scope>NUCLEOTIDE SEQUENCE [LARGE SCALE GENOMIC DNA]</scope>
    <source>
        <strain evidence="1 2">AZT-1</strain>
    </source>
</reference>
<comment type="caution">
    <text evidence="1">The sequence shown here is derived from an EMBL/GenBank/DDBJ whole genome shotgun (WGS) entry which is preliminary data.</text>
</comment>
<sequence>MSILYELKNIEYFFDEKRVLSIDNLILEENKIIGFFGPNGSGKSTLFSILSFISKPQNGEIIIDENIKKSVVMLPQNPYLLKRTVFENIAYGLKIRGESVDLKSKVEEALSLVGLDKNFSNRKWNQLSGGEAQRVALASRLILKPKVLILDEPTVGVDTNSAQLIKDAILLAKQKYNTTIFISSHDYTWLKHISDKKIALFQGSLVEHGNINLLFPPWSKNQNGDLVKNFIDGQKIVIPNSKSKKRDSVVIINQSSIKISKFDENNKKERLIATVTSIQKDENRDNLQIEFSICGINFSCLISKNEIQKDILFPGDKVEVFFDLDSVCWI</sequence>
<dbReference type="InterPro" id="IPR027417">
    <property type="entry name" value="P-loop_NTPase"/>
</dbReference>
<dbReference type="EMBL" id="LNTC01000026">
    <property type="protein sequence ID" value="OQR41797.1"/>
    <property type="molecule type" value="Genomic_DNA"/>
</dbReference>
<organism evidence="1 2">
    <name type="scientific">Aliarcobacter cryaerophilus</name>
    <dbReference type="NCBI Taxonomy" id="28198"/>
    <lineage>
        <taxon>Bacteria</taxon>
        <taxon>Pseudomonadati</taxon>
        <taxon>Campylobacterota</taxon>
        <taxon>Epsilonproteobacteria</taxon>
        <taxon>Campylobacterales</taxon>
        <taxon>Arcobacteraceae</taxon>
        <taxon>Aliarcobacter</taxon>
    </lineage>
</organism>
<protein>
    <submittedName>
        <fullName evidence="1">Uncharacterized protein</fullName>
    </submittedName>
</protein>
<dbReference type="Gene3D" id="3.40.50.300">
    <property type="entry name" value="P-loop containing nucleotide triphosphate hydrolases"/>
    <property type="match status" value="1"/>
</dbReference>
<gene>
    <name evidence="1" type="ORF">AS859_03485</name>
</gene>
<dbReference type="GO" id="GO:0005524">
    <property type="term" value="F:ATP binding"/>
    <property type="evidence" value="ECO:0007669"/>
    <property type="project" value="InterPro"/>
</dbReference>
<accession>A0A1V9VCK7</accession>
<name>A0A1V9VCK7_9BACT</name>
<dbReference type="PANTHER" id="PTHR43423">
    <property type="entry name" value="ABC TRANSPORTER I FAMILY MEMBER 17"/>
    <property type="match status" value="1"/>
</dbReference>
<dbReference type="SUPFAM" id="SSF52540">
    <property type="entry name" value="P-loop containing nucleoside triphosphate hydrolases"/>
    <property type="match status" value="1"/>
</dbReference>
<dbReference type="InterPro" id="IPR003593">
    <property type="entry name" value="AAA+_ATPase"/>
</dbReference>
<dbReference type="SMART" id="SM00382">
    <property type="entry name" value="AAA"/>
    <property type="match status" value="1"/>
</dbReference>
<dbReference type="GO" id="GO:0016887">
    <property type="term" value="F:ATP hydrolysis activity"/>
    <property type="evidence" value="ECO:0007669"/>
    <property type="project" value="InterPro"/>
</dbReference>
<dbReference type="RefSeq" id="WP_081560453.1">
    <property type="nucleotide sequence ID" value="NZ_CP060264.1"/>
</dbReference>
<evidence type="ECO:0000313" key="2">
    <source>
        <dbReference type="Proteomes" id="UP000192599"/>
    </source>
</evidence>
<proteinExistence type="predicted"/>
<dbReference type="AlphaFoldDB" id="A0A1V9VCK7"/>
<evidence type="ECO:0000313" key="1">
    <source>
        <dbReference type="EMBL" id="OQR41797.1"/>
    </source>
</evidence>
<dbReference type="PROSITE" id="PS50893">
    <property type="entry name" value="ABC_TRANSPORTER_2"/>
    <property type="match status" value="1"/>
</dbReference>
<dbReference type="PANTHER" id="PTHR43423:SF1">
    <property type="entry name" value="ABC TRANSPORTER I FAMILY MEMBER 17"/>
    <property type="match status" value="1"/>
</dbReference>
<dbReference type="InterPro" id="IPR003439">
    <property type="entry name" value="ABC_transporter-like_ATP-bd"/>
</dbReference>